<proteinExistence type="predicted"/>
<gene>
    <name evidence="1" type="ORF">OG375_14525</name>
</gene>
<protein>
    <recommendedName>
        <fullName evidence="3">Spherulation-specific family 4</fullName>
    </recommendedName>
</protein>
<dbReference type="Proteomes" id="UP001346877">
    <property type="component" value="Chromosome"/>
</dbReference>
<accession>A0ABZ1PPV2</accession>
<evidence type="ECO:0000313" key="1">
    <source>
        <dbReference type="EMBL" id="WUI85469.1"/>
    </source>
</evidence>
<dbReference type="RefSeq" id="WP_328375743.1">
    <property type="nucleotide sequence ID" value="NZ_CP107941.1"/>
</dbReference>
<evidence type="ECO:0008006" key="3">
    <source>
        <dbReference type="Google" id="ProtNLM"/>
    </source>
</evidence>
<dbReference type="EMBL" id="CP107941">
    <property type="protein sequence ID" value="WUI85469.1"/>
    <property type="molecule type" value="Genomic_DNA"/>
</dbReference>
<reference evidence="1 2" key="1">
    <citation type="submission" date="2022-10" db="EMBL/GenBank/DDBJ databases">
        <title>The complete genomes of actinobacterial strains from the NBC collection.</title>
        <authorList>
            <person name="Joergensen T.S."/>
            <person name="Alvarez Arevalo M."/>
            <person name="Sterndorff E.B."/>
            <person name="Faurdal D."/>
            <person name="Vuksanovic O."/>
            <person name="Mourched A.-S."/>
            <person name="Charusanti P."/>
            <person name="Shaw S."/>
            <person name="Blin K."/>
            <person name="Weber T."/>
        </authorList>
    </citation>
    <scope>NUCLEOTIDE SEQUENCE [LARGE SCALE GENOMIC DNA]</scope>
    <source>
        <strain evidence="1 2">NBC_00396</strain>
    </source>
</reference>
<keyword evidence="2" id="KW-1185">Reference proteome</keyword>
<sequence>MLAPALLTTPSPTFPPVTYVHDGVQRYCYGSADANLPNAYERVRLDPVVGAAIADAYMAAPVREDRACSAYAAFCRETVQQYDFLVGRVEFGGLGLSVRIVDEDPYSNVKSMVEDVRRRRLSVWASAASSNPHPYLTDSENDMFRAVHDVFGHAASGRGFDRHGEEAAWLKHSTMYSSLARRALTTETRGQNCALNFHYRGARFPEQKAALLPRWFSDPALARIARTAAERAVAC</sequence>
<name>A0ABZ1PPV2_9ACTN</name>
<evidence type="ECO:0000313" key="2">
    <source>
        <dbReference type="Proteomes" id="UP001346877"/>
    </source>
</evidence>
<organism evidence="1 2">
    <name type="scientific">Micromonospora zamorensis</name>
    <dbReference type="NCBI Taxonomy" id="709883"/>
    <lineage>
        <taxon>Bacteria</taxon>
        <taxon>Bacillati</taxon>
        <taxon>Actinomycetota</taxon>
        <taxon>Actinomycetes</taxon>
        <taxon>Micromonosporales</taxon>
        <taxon>Micromonosporaceae</taxon>
        <taxon>Micromonospora</taxon>
    </lineage>
</organism>